<feature type="transmembrane region" description="Helical" evidence="8">
    <location>
        <begin position="102"/>
        <end position="120"/>
    </location>
</feature>
<evidence type="ECO:0000256" key="3">
    <source>
        <dbReference type="ARBA" id="ARBA00022448"/>
    </source>
</evidence>
<feature type="transmembrane region" description="Helical" evidence="8">
    <location>
        <begin position="132"/>
        <end position="153"/>
    </location>
</feature>
<proteinExistence type="inferred from homology"/>
<dbReference type="RefSeq" id="WP_425445434.1">
    <property type="nucleotide sequence ID" value="NZ_FZOY01000009.1"/>
</dbReference>
<keyword evidence="6 8" id="KW-1133">Transmembrane helix</keyword>
<dbReference type="GO" id="GO:0005886">
    <property type="term" value="C:plasma membrane"/>
    <property type="evidence" value="ECO:0007669"/>
    <property type="project" value="UniProtKB-SubCell"/>
</dbReference>
<evidence type="ECO:0000256" key="5">
    <source>
        <dbReference type="ARBA" id="ARBA00022692"/>
    </source>
</evidence>
<evidence type="ECO:0000313" key="9">
    <source>
        <dbReference type="EMBL" id="SNT27573.1"/>
    </source>
</evidence>
<feature type="transmembrane region" description="Helical" evidence="8">
    <location>
        <begin position="262"/>
        <end position="282"/>
    </location>
</feature>
<feature type="transmembrane region" description="Helical" evidence="8">
    <location>
        <begin position="236"/>
        <end position="255"/>
    </location>
</feature>
<dbReference type="InterPro" id="IPR037294">
    <property type="entry name" value="ABC_BtuC-like"/>
</dbReference>
<feature type="transmembrane region" description="Helical" evidence="8">
    <location>
        <begin position="288"/>
        <end position="309"/>
    </location>
</feature>
<evidence type="ECO:0000256" key="2">
    <source>
        <dbReference type="ARBA" id="ARBA00007935"/>
    </source>
</evidence>
<feature type="transmembrane region" description="Helical" evidence="8">
    <location>
        <begin position="73"/>
        <end position="96"/>
    </location>
</feature>
<dbReference type="EMBL" id="FZOY01000009">
    <property type="protein sequence ID" value="SNT27573.1"/>
    <property type="molecule type" value="Genomic_DNA"/>
</dbReference>
<evidence type="ECO:0000256" key="7">
    <source>
        <dbReference type="ARBA" id="ARBA00023136"/>
    </source>
</evidence>
<dbReference type="Proteomes" id="UP000198426">
    <property type="component" value="Unassembled WGS sequence"/>
</dbReference>
<feature type="transmembrane region" description="Helical" evidence="8">
    <location>
        <begin position="40"/>
        <end position="61"/>
    </location>
</feature>
<dbReference type="GO" id="GO:0022857">
    <property type="term" value="F:transmembrane transporter activity"/>
    <property type="evidence" value="ECO:0007669"/>
    <property type="project" value="InterPro"/>
</dbReference>
<dbReference type="Gene3D" id="1.10.3470.10">
    <property type="entry name" value="ABC transporter involved in vitamin B12 uptake, BtuC"/>
    <property type="match status" value="1"/>
</dbReference>
<protein>
    <submittedName>
        <fullName evidence="9">Iron complex transport system permease protein</fullName>
    </submittedName>
</protein>
<dbReference type="InterPro" id="IPR000522">
    <property type="entry name" value="ABC_transptr_permease_BtuC"/>
</dbReference>
<keyword evidence="3" id="KW-0813">Transport</keyword>
<feature type="transmembrane region" description="Helical" evidence="8">
    <location>
        <begin position="175"/>
        <end position="195"/>
    </location>
</feature>
<gene>
    <name evidence="9" type="ORF">SAMN05421757_10994</name>
</gene>
<comment type="similarity">
    <text evidence="2">Belongs to the binding-protein-dependent transport system permease family. FecCD subfamily.</text>
</comment>
<evidence type="ECO:0000256" key="6">
    <source>
        <dbReference type="ARBA" id="ARBA00022989"/>
    </source>
</evidence>
<reference evidence="9 10" key="1">
    <citation type="submission" date="2017-06" db="EMBL/GenBank/DDBJ databases">
        <authorList>
            <person name="Kim H.J."/>
            <person name="Triplett B.A."/>
        </authorList>
    </citation>
    <scope>NUCLEOTIDE SEQUENCE [LARGE SCALE GENOMIC DNA]</scope>
    <source>
        <strain evidence="9 10">DSM 29339</strain>
    </source>
</reference>
<keyword evidence="10" id="KW-1185">Reference proteome</keyword>
<sequence>MPERRLMLLAALLTAASAFFLFWGLKGPVGFILELRATKLAALLVVGVALGTSTVVFQTITGNRILTPAIMGFDALFLLMQTVLVFLLGGIGYATLPGGAKFLLETLVMMGAAMLLFALLMGRGRQDMHRMLLVGVIFGVLFRSLTAFLQRIIDPSEFAVVQGAMFASFGAVDPLQLAIAGAVTVLALAVLWRIAGELDVVALGRNAAIGLGLPFDRLVLGLLALVAALVSVSTALVGPITFLGLLVAALAHGIMRTHRHAFLLPAAGMLAALVLVAGQSLFERVLRMQSTLSVIVEFLGGLFFLYLVLRGRIR</sequence>
<dbReference type="PANTHER" id="PTHR30472">
    <property type="entry name" value="FERRIC ENTEROBACTIN TRANSPORT SYSTEM PERMEASE PROTEIN"/>
    <property type="match status" value="1"/>
</dbReference>
<dbReference type="GO" id="GO:0033214">
    <property type="term" value="P:siderophore-iron import into cell"/>
    <property type="evidence" value="ECO:0007669"/>
    <property type="project" value="TreeGrafter"/>
</dbReference>
<evidence type="ECO:0000313" key="10">
    <source>
        <dbReference type="Proteomes" id="UP000198426"/>
    </source>
</evidence>
<keyword evidence="4" id="KW-1003">Cell membrane</keyword>
<keyword evidence="5 8" id="KW-0812">Transmembrane</keyword>
<evidence type="ECO:0000256" key="1">
    <source>
        <dbReference type="ARBA" id="ARBA00004651"/>
    </source>
</evidence>
<dbReference type="AlphaFoldDB" id="A0A239LCK0"/>
<evidence type="ECO:0000256" key="8">
    <source>
        <dbReference type="SAM" id="Phobius"/>
    </source>
</evidence>
<comment type="subcellular location">
    <subcellularLocation>
        <location evidence="1">Cell membrane</location>
        <topology evidence="1">Multi-pass membrane protein</topology>
    </subcellularLocation>
</comment>
<name>A0A239LCK0_9RHOB</name>
<feature type="transmembrane region" description="Helical" evidence="8">
    <location>
        <begin position="207"/>
        <end position="230"/>
    </location>
</feature>
<organism evidence="9 10">
    <name type="scientific">Tropicimonas sediminicola</name>
    <dbReference type="NCBI Taxonomy" id="1031541"/>
    <lineage>
        <taxon>Bacteria</taxon>
        <taxon>Pseudomonadati</taxon>
        <taxon>Pseudomonadota</taxon>
        <taxon>Alphaproteobacteria</taxon>
        <taxon>Rhodobacterales</taxon>
        <taxon>Roseobacteraceae</taxon>
        <taxon>Tropicimonas</taxon>
    </lineage>
</organism>
<accession>A0A239LCK0</accession>
<dbReference type="SUPFAM" id="SSF81345">
    <property type="entry name" value="ABC transporter involved in vitamin B12 uptake, BtuC"/>
    <property type="match status" value="1"/>
</dbReference>
<dbReference type="Pfam" id="PF01032">
    <property type="entry name" value="FecCD"/>
    <property type="match status" value="1"/>
</dbReference>
<dbReference type="PANTHER" id="PTHR30472:SF19">
    <property type="entry name" value="PETROBACTIN IMPORT SYSTEM PERMEASE PROTEIN YCLO"/>
    <property type="match status" value="1"/>
</dbReference>
<evidence type="ECO:0000256" key="4">
    <source>
        <dbReference type="ARBA" id="ARBA00022475"/>
    </source>
</evidence>
<keyword evidence="7 8" id="KW-0472">Membrane</keyword>